<comment type="caution">
    <text evidence="2">The sequence shown here is derived from an EMBL/GenBank/DDBJ whole genome shotgun (WGS) entry which is preliminary data.</text>
</comment>
<organism evidence="2 3">
    <name type="scientific">Austropuccinia psidii MF-1</name>
    <dbReference type="NCBI Taxonomy" id="1389203"/>
    <lineage>
        <taxon>Eukaryota</taxon>
        <taxon>Fungi</taxon>
        <taxon>Dikarya</taxon>
        <taxon>Basidiomycota</taxon>
        <taxon>Pucciniomycotina</taxon>
        <taxon>Pucciniomycetes</taxon>
        <taxon>Pucciniales</taxon>
        <taxon>Sphaerophragmiaceae</taxon>
        <taxon>Austropuccinia</taxon>
    </lineage>
</organism>
<proteinExistence type="predicted"/>
<dbReference type="OrthoDB" id="5582182at2759"/>
<keyword evidence="3" id="KW-1185">Reference proteome</keyword>
<feature type="compositionally biased region" description="Polar residues" evidence="1">
    <location>
        <begin position="69"/>
        <end position="84"/>
    </location>
</feature>
<gene>
    <name evidence="2" type="ORF">O181_103918</name>
</gene>
<dbReference type="Proteomes" id="UP000765509">
    <property type="component" value="Unassembled WGS sequence"/>
</dbReference>
<dbReference type="EMBL" id="AVOT02075477">
    <property type="protein sequence ID" value="MBW0564203.1"/>
    <property type="molecule type" value="Genomic_DNA"/>
</dbReference>
<accession>A0A9Q3JJ64</accession>
<evidence type="ECO:0000313" key="3">
    <source>
        <dbReference type="Proteomes" id="UP000765509"/>
    </source>
</evidence>
<sequence length="128" mass="15142">MYQIWDWGERAYIHVYRRGLESRLLNQLASHLSNFDRLTEQMDSTLELDTRYHQGQKEKGIHQEKKPQLTGSNYFMPPQDSSSKNPHHQKSKKGNNFQVLKDKTHADILHQENKLIGSEKERRIKEGL</sequence>
<evidence type="ECO:0000313" key="2">
    <source>
        <dbReference type="EMBL" id="MBW0564203.1"/>
    </source>
</evidence>
<feature type="region of interest" description="Disordered" evidence="1">
    <location>
        <begin position="47"/>
        <end position="103"/>
    </location>
</feature>
<protein>
    <submittedName>
        <fullName evidence="2">Uncharacterized protein</fullName>
    </submittedName>
</protein>
<evidence type="ECO:0000256" key="1">
    <source>
        <dbReference type="SAM" id="MobiDB-lite"/>
    </source>
</evidence>
<name>A0A9Q3JJ64_9BASI</name>
<reference evidence="2" key="1">
    <citation type="submission" date="2021-03" db="EMBL/GenBank/DDBJ databases">
        <title>Draft genome sequence of rust myrtle Austropuccinia psidii MF-1, a brazilian biotype.</title>
        <authorList>
            <person name="Quecine M.C."/>
            <person name="Pachon D.M.R."/>
            <person name="Bonatelli M.L."/>
            <person name="Correr F.H."/>
            <person name="Franceschini L.M."/>
            <person name="Leite T.F."/>
            <person name="Margarido G.R.A."/>
            <person name="Almeida C.A."/>
            <person name="Ferrarezi J.A."/>
            <person name="Labate C.A."/>
        </authorList>
    </citation>
    <scope>NUCLEOTIDE SEQUENCE</scope>
    <source>
        <strain evidence="2">MF-1</strain>
    </source>
</reference>
<dbReference type="AlphaFoldDB" id="A0A9Q3JJ64"/>
<feature type="compositionally biased region" description="Basic and acidic residues" evidence="1">
    <location>
        <begin position="48"/>
        <end position="67"/>
    </location>
</feature>